<reference evidence="4" key="1">
    <citation type="submission" date="2013-11" db="EMBL/GenBank/DDBJ databases">
        <authorList>
            <person name="Hoang H.T."/>
            <person name="Killian M.L."/>
            <person name="Madson D.M."/>
            <person name="Arruda P.H.E."/>
            <person name="Sun D."/>
            <person name="Schwartz K.J."/>
            <person name="Yoon K."/>
        </authorList>
    </citation>
    <scope>NUCLEOTIDE SEQUENCE [LARGE SCALE GENOMIC DNA]</scope>
    <source>
        <strain evidence="4">CDK2</strain>
    </source>
</reference>
<dbReference type="SUPFAM" id="SSF51430">
    <property type="entry name" value="NAD(P)-linked oxidoreductase"/>
    <property type="match status" value="1"/>
</dbReference>
<dbReference type="Gene3D" id="3.20.20.100">
    <property type="entry name" value="NADP-dependent oxidoreductase domain"/>
    <property type="match status" value="1"/>
</dbReference>
<dbReference type="PANTHER" id="PTHR43625:SF40">
    <property type="entry name" value="ALDO-KETO REDUCTASE YAKC [NADP(+)]"/>
    <property type="match status" value="1"/>
</dbReference>
<organism evidence="3 4">
    <name type="scientific">Halolamina pelagica</name>
    <dbReference type="NCBI Taxonomy" id="699431"/>
    <lineage>
        <taxon>Archaea</taxon>
        <taxon>Methanobacteriati</taxon>
        <taxon>Methanobacteriota</taxon>
        <taxon>Stenosarchaea group</taxon>
        <taxon>Halobacteria</taxon>
        <taxon>Halobacteriales</taxon>
        <taxon>Haloferacaceae</taxon>
    </lineage>
</organism>
<dbReference type="Proteomes" id="UP000050535">
    <property type="component" value="Unassembled WGS sequence"/>
</dbReference>
<dbReference type="RefSeq" id="WP_054584239.1">
    <property type="nucleotide sequence ID" value="NZ_LGUC01000001.1"/>
</dbReference>
<dbReference type="PRINTS" id="PR00069">
    <property type="entry name" value="ALDKETRDTASE"/>
</dbReference>
<protein>
    <submittedName>
        <fullName evidence="3">Putative oxidoreductase</fullName>
    </submittedName>
</protein>
<evidence type="ECO:0000313" key="4">
    <source>
        <dbReference type="Proteomes" id="UP000050535"/>
    </source>
</evidence>
<evidence type="ECO:0000313" key="3">
    <source>
        <dbReference type="EMBL" id="KPN31760.1"/>
    </source>
</evidence>
<dbReference type="InterPro" id="IPR020471">
    <property type="entry name" value="AKR"/>
</dbReference>
<accession>A0A0P7FX07</accession>
<name>A0A0P7FX07_9EURY</name>
<comment type="caution">
    <text evidence="3">The sequence shown here is derived from an EMBL/GenBank/DDBJ whole genome shotgun (WGS) entry which is preliminary data.</text>
</comment>
<dbReference type="OrthoDB" id="7236at2157"/>
<evidence type="ECO:0000259" key="2">
    <source>
        <dbReference type="Pfam" id="PF00248"/>
    </source>
</evidence>
<dbReference type="InterPro" id="IPR036812">
    <property type="entry name" value="NAD(P)_OxRdtase_dom_sf"/>
</dbReference>
<gene>
    <name evidence="3" type="ORF">SY89_02511</name>
</gene>
<dbReference type="EMBL" id="LGUC01000001">
    <property type="protein sequence ID" value="KPN31760.1"/>
    <property type="molecule type" value="Genomic_DNA"/>
</dbReference>
<dbReference type="AlphaFoldDB" id="A0A0P7FX07"/>
<dbReference type="GO" id="GO:0016491">
    <property type="term" value="F:oxidoreductase activity"/>
    <property type="evidence" value="ECO:0007669"/>
    <property type="project" value="UniProtKB-KW"/>
</dbReference>
<evidence type="ECO:0000256" key="1">
    <source>
        <dbReference type="ARBA" id="ARBA00023002"/>
    </source>
</evidence>
<dbReference type="PATRIC" id="fig|699431.3.peg.2577"/>
<dbReference type="InterPro" id="IPR050791">
    <property type="entry name" value="Aldo-Keto_reductase"/>
</dbReference>
<dbReference type="InterPro" id="IPR023210">
    <property type="entry name" value="NADP_OxRdtase_dom"/>
</dbReference>
<dbReference type="GO" id="GO:0005737">
    <property type="term" value="C:cytoplasm"/>
    <property type="evidence" value="ECO:0007669"/>
    <property type="project" value="TreeGrafter"/>
</dbReference>
<dbReference type="STRING" id="699431.SY89_02511"/>
<feature type="domain" description="NADP-dependent oxidoreductase" evidence="2">
    <location>
        <begin position="18"/>
        <end position="288"/>
    </location>
</feature>
<dbReference type="PANTHER" id="PTHR43625">
    <property type="entry name" value="AFLATOXIN B1 ALDEHYDE REDUCTASE"/>
    <property type="match status" value="1"/>
</dbReference>
<dbReference type="CDD" id="cd19088">
    <property type="entry name" value="AKR_AKR13B1"/>
    <property type="match status" value="1"/>
</dbReference>
<sequence>MVQNQSDTFEIGEHTVNRLGFGAMRLCGENIIGAPEDEEAAREVAREAVDLGVDFIDTADSYGPGTSERLLSEAGVVDTGATGDGRPGADDALVATKGGLLRNPDGDWLPLGDPDYLRNAALASKDRLGVDSIDLYQLHRPDPDADFEESVATLGELKDDGLVDNVGLSNVSVEQLETARDHVEVATVQNEYNLANREHQDVLDACEDAGIGFIPYFPIGAGDLDGKAAVVDEVAEAHDASRYQVALAWLLGSSDVTLPIPGTSSIEHLRENVAASAIDLSDDEIARLGE</sequence>
<keyword evidence="4" id="KW-1185">Reference proteome</keyword>
<dbReference type="Pfam" id="PF00248">
    <property type="entry name" value="Aldo_ket_red"/>
    <property type="match status" value="1"/>
</dbReference>
<keyword evidence="1" id="KW-0560">Oxidoreductase</keyword>
<proteinExistence type="predicted"/>